<reference evidence="2" key="1">
    <citation type="journal article" date="2016" name="Front. Microbiol.">
        <title>Molecular Keys to the Janthinobacterium and Duganella spp. Interaction with the Plant Pathogen Fusarium graminearum.</title>
        <authorList>
            <person name="Haack F.S."/>
            <person name="Poehlein A."/>
            <person name="Kroger C."/>
            <person name="Voigt C.A."/>
            <person name="Piepenbring M."/>
            <person name="Bode H.B."/>
            <person name="Daniel R."/>
            <person name="Schafer W."/>
            <person name="Streit W.R."/>
        </authorList>
    </citation>
    <scope>NUCLEOTIDE SEQUENCE [LARGE SCALE GENOMIC DNA]</scope>
    <source>
        <strain evidence="2">T54</strain>
    </source>
</reference>
<dbReference type="RefSeq" id="WP_070251985.1">
    <property type="nucleotide sequence ID" value="NZ_LROM01000152.1"/>
</dbReference>
<sequence length="103" mass="10911">MNCNCVKSTETRLATALFIVEKAGSDIKVECMATGFQLTEDMDLRSTINIPFKITGTGKGFSSAKGKTMPFVAGFCPFCGRTTGRYTVGEYEGLPVAVPAGVA</sequence>
<dbReference type="OrthoDB" id="9113366at2"/>
<evidence type="ECO:0000313" key="1">
    <source>
        <dbReference type="EMBL" id="OEZ91510.1"/>
    </source>
</evidence>
<name>A0A1E7W671_9BURK</name>
<keyword evidence="2" id="KW-1185">Reference proteome</keyword>
<comment type="caution">
    <text evidence="1">The sequence shown here is derived from an EMBL/GenBank/DDBJ whole genome shotgun (WGS) entry which is preliminary data.</text>
</comment>
<proteinExistence type="predicted"/>
<dbReference type="AlphaFoldDB" id="A0A1E7W671"/>
<dbReference type="EMBL" id="LROM01000152">
    <property type="protein sequence ID" value="OEZ91510.1"/>
    <property type="molecule type" value="Genomic_DNA"/>
</dbReference>
<organism evidence="1 2">
    <name type="scientific">Duganella phyllosphaerae</name>
    <dbReference type="NCBI Taxonomy" id="762836"/>
    <lineage>
        <taxon>Bacteria</taxon>
        <taxon>Pseudomonadati</taxon>
        <taxon>Pseudomonadota</taxon>
        <taxon>Betaproteobacteria</taxon>
        <taxon>Burkholderiales</taxon>
        <taxon>Oxalobacteraceae</taxon>
        <taxon>Telluria group</taxon>
        <taxon>Duganella</taxon>
    </lineage>
</organism>
<accession>A0A1E7W671</accession>
<protein>
    <submittedName>
        <fullName evidence="1">Uncharacterized protein</fullName>
    </submittedName>
</protein>
<dbReference type="Proteomes" id="UP000175989">
    <property type="component" value="Unassembled WGS sequence"/>
</dbReference>
<evidence type="ECO:0000313" key="2">
    <source>
        <dbReference type="Proteomes" id="UP000175989"/>
    </source>
</evidence>
<gene>
    <name evidence="1" type="ORF">DUPY_51220</name>
</gene>